<sequence length="430" mass="47988">MERLRRRFESSELGKLFTNGRKGLSQDLPQNPDQSGNIDLSRSSGGPPNVLTASNSQRPGYKVVPKCKGQPQILGLVGDPGLNRDSGSSARFADRIFWTYRDTQLRNPDGSVRMFPIISSTASWSDYNQKGSPELGPTRDKPLESNILRQYGKNPENHAFYYLTSNFGQEPAGNLGNGTRIALWPDSAPLVTQEPREGEITAYTWIKHWHIGQDLSKKIDCPATVLYRIDYYPDEDSTLRHSLPKVSVVNSQFWDPGEIGFGVAGSVVRDGMAYLYGFENQETYLARCPSNKIEDKAAYEYWVNGQWSDRMPRIGQSGGGIRNACAGGQGTYYYNEHWQCYVWIGGSQYPGAECYITTAPGPMGPWLQPIKFYTGPSGSHPLGSYSVQAHPALATNPHKNEMYLTYTKNDLPKDGNIAMYSTPLVYVEFL</sequence>
<evidence type="ECO:0000256" key="1">
    <source>
        <dbReference type="SAM" id="MobiDB-lite"/>
    </source>
</evidence>
<keyword evidence="3" id="KW-1185">Reference proteome</keyword>
<protein>
    <submittedName>
        <fullName evidence="2">DUF4185 domain-containing protein</fullName>
    </submittedName>
</protein>
<gene>
    <name evidence="2" type="ORF">SUNI508_14047</name>
</gene>
<evidence type="ECO:0000313" key="2">
    <source>
        <dbReference type="EMBL" id="KAK9423243.1"/>
    </source>
</evidence>
<feature type="compositionally biased region" description="Basic and acidic residues" evidence="1">
    <location>
        <begin position="1"/>
        <end position="12"/>
    </location>
</feature>
<feature type="region of interest" description="Disordered" evidence="1">
    <location>
        <begin position="1"/>
        <end position="61"/>
    </location>
</feature>
<dbReference type="Proteomes" id="UP001408356">
    <property type="component" value="Unassembled WGS sequence"/>
</dbReference>
<dbReference type="EMBL" id="JARVKF010000081">
    <property type="protein sequence ID" value="KAK9423243.1"/>
    <property type="molecule type" value="Genomic_DNA"/>
</dbReference>
<name>A0ABR2V8J5_9PEZI</name>
<evidence type="ECO:0000313" key="3">
    <source>
        <dbReference type="Proteomes" id="UP001408356"/>
    </source>
</evidence>
<organism evidence="2 3">
    <name type="scientific">Seiridium unicorne</name>
    <dbReference type="NCBI Taxonomy" id="138068"/>
    <lineage>
        <taxon>Eukaryota</taxon>
        <taxon>Fungi</taxon>
        <taxon>Dikarya</taxon>
        <taxon>Ascomycota</taxon>
        <taxon>Pezizomycotina</taxon>
        <taxon>Sordariomycetes</taxon>
        <taxon>Xylariomycetidae</taxon>
        <taxon>Amphisphaeriales</taxon>
        <taxon>Sporocadaceae</taxon>
        <taxon>Seiridium</taxon>
    </lineage>
</organism>
<accession>A0ABR2V8J5</accession>
<comment type="caution">
    <text evidence="2">The sequence shown here is derived from an EMBL/GenBank/DDBJ whole genome shotgun (WGS) entry which is preliminary data.</text>
</comment>
<reference evidence="2 3" key="1">
    <citation type="journal article" date="2024" name="J. Plant Pathol.">
        <title>Sequence and assembly of the genome of Seiridium unicorne, isolate CBS 538.82, causal agent of cypress canker disease.</title>
        <authorList>
            <person name="Scali E."/>
            <person name="Rocca G.D."/>
            <person name="Danti R."/>
            <person name="Garbelotto M."/>
            <person name="Barberini S."/>
            <person name="Baroncelli R."/>
            <person name="Emiliani G."/>
        </authorList>
    </citation>
    <scope>NUCLEOTIDE SEQUENCE [LARGE SCALE GENOMIC DNA]</scope>
    <source>
        <strain evidence="2 3">BM-138-508</strain>
    </source>
</reference>
<proteinExistence type="predicted"/>
<feature type="compositionally biased region" description="Polar residues" evidence="1">
    <location>
        <begin position="27"/>
        <end position="58"/>
    </location>
</feature>